<organism evidence="1">
    <name type="scientific">Serratia fonticola</name>
    <dbReference type="NCBI Taxonomy" id="47917"/>
    <lineage>
        <taxon>Bacteria</taxon>
        <taxon>Pseudomonadati</taxon>
        <taxon>Pseudomonadota</taxon>
        <taxon>Gammaproteobacteria</taxon>
        <taxon>Enterobacterales</taxon>
        <taxon>Yersiniaceae</taxon>
        <taxon>Serratia</taxon>
    </lineage>
</organism>
<evidence type="ECO:0000313" key="1">
    <source>
        <dbReference type="EMBL" id="VTR37343.1"/>
    </source>
</evidence>
<protein>
    <submittedName>
        <fullName evidence="1">Uncharacterized protein</fullName>
    </submittedName>
</protein>
<sequence length="217" mass="23647">MTGLPLRSSCTASCGSIHITPPLTVPTAPSLPSRPRPMGRSPCPECPCPDTPADGAGPDVPPFRLSISVARRCCSAWSFCRACDSSCFATLTASRMRLSTFAPPSLRVAFSSDNVTFCRSRLVCLSWITFKRATRVRRVSSGVSPLNTEDLQLLFGQIGHRARLSLPMILVPGLNHRISPQWVDGNKQHHRHQDFQQGIGFNLHGPALLTRFAPCPS</sequence>
<name>A0A4U9UVT6_SERFO</name>
<dbReference type="AlphaFoldDB" id="A0A4U9UVT6"/>
<dbReference type="EMBL" id="CABEEZ010000095">
    <property type="protein sequence ID" value="VTR37343.1"/>
    <property type="molecule type" value="Genomic_DNA"/>
</dbReference>
<gene>
    <name evidence="1" type="ORF">NCTC12965_04056</name>
</gene>
<accession>A0A4U9UVT6</accession>
<reference evidence="1" key="1">
    <citation type="submission" date="2019-05" db="EMBL/GenBank/DDBJ databases">
        <authorList>
            <consortium name="Pathogen Informatics"/>
        </authorList>
    </citation>
    <scope>NUCLEOTIDE SEQUENCE [LARGE SCALE GENOMIC DNA]</scope>
    <source>
        <strain evidence="1">NCTC12965</strain>
    </source>
</reference>
<proteinExistence type="predicted"/>